<keyword evidence="3" id="KW-1185">Reference proteome</keyword>
<dbReference type="PANTHER" id="PTHR21974">
    <property type="entry name" value="RE15880P"/>
    <property type="match status" value="1"/>
</dbReference>
<dbReference type="AlphaFoldDB" id="A0A8S3U5E5"/>
<dbReference type="EMBL" id="CAJPWZ010002575">
    <property type="protein sequence ID" value="CAG2240797.1"/>
    <property type="molecule type" value="Genomic_DNA"/>
</dbReference>
<dbReference type="Gene3D" id="1.10.287.1490">
    <property type="match status" value="1"/>
</dbReference>
<dbReference type="Proteomes" id="UP000683360">
    <property type="component" value="Unassembled WGS sequence"/>
</dbReference>
<comment type="caution">
    <text evidence="2">The sequence shown here is derived from an EMBL/GenBank/DDBJ whole genome shotgun (WGS) entry which is preliminary data.</text>
</comment>
<dbReference type="OrthoDB" id="6432391at2759"/>
<feature type="region of interest" description="Disordered" evidence="1">
    <location>
        <begin position="331"/>
        <end position="365"/>
    </location>
</feature>
<feature type="compositionally biased region" description="Basic residues" evidence="1">
    <location>
        <begin position="405"/>
        <end position="416"/>
    </location>
</feature>
<feature type="region of interest" description="Disordered" evidence="1">
    <location>
        <begin position="381"/>
        <end position="416"/>
    </location>
</feature>
<name>A0A8S3U5E5_MYTED</name>
<gene>
    <name evidence="2" type="ORF">MEDL_53072</name>
</gene>
<reference evidence="2" key="1">
    <citation type="submission" date="2021-03" db="EMBL/GenBank/DDBJ databases">
        <authorList>
            <person name="Bekaert M."/>
        </authorList>
    </citation>
    <scope>NUCLEOTIDE SEQUENCE</scope>
</reference>
<feature type="compositionally biased region" description="Basic and acidic residues" evidence="1">
    <location>
        <begin position="381"/>
        <end position="395"/>
    </location>
</feature>
<feature type="compositionally biased region" description="Pro residues" evidence="1">
    <location>
        <begin position="346"/>
        <end position="362"/>
    </location>
</feature>
<evidence type="ECO:0000313" key="3">
    <source>
        <dbReference type="Proteomes" id="UP000683360"/>
    </source>
</evidence>
<dbReference type="PANTHER" id="PTHR21974:SF2">
    <property type="entry name" value="RE15880P"/>
    <property type="match status" value="1"/>
</dbReference>
<evidence type="ECO:0000256" key="1">
    <source>
        <dbReference type="SAM" id="MobiDB-lite"/>
    </source>
</evidence>
<organism evidence="2 3">
    <name type="scientific">Mytilus edulis</name>
    <name type="common">Blue mussel</name>
    <dbReference type="NCBI Taxonomy" id="6550"/>
    <lineage>
        <taxon>Eukaryota</taxon>
        <taxon>Metazoa</taxon>
        <taxon>Spiralia</taxon>
        <taxon>Lophotrochozoa</taxon>
        <taxon>Mollusca</taxon>
        <taxon>Bivalvia</taxon>
        <taxon>Autobranchia</taxon>
        <taxon>Pteriomorphia</taxon>
        <taxon>Mytilida</taxon>
        <taxon>Mytiloidea</taxon>
        <taxon>Mytilidae</taxon>
        <taxon>Mytilinae</taxon>
        <taxon>Mytilus</taxon>
    </lineage>
</organism>
<evidence type="ECO:0000313" key="2">
    <source>
        <dbReference type="EMBL" id="CAG2240797.1"/>
    </source>
</evidence>
<accession>A0A8S3U5E5</accession>
<proteinExistence type="predicted"/>
<dbReference type="GO" id="GO:0005929">
    <property type="term" value="C:cilium"/>
    <property type="evidence" value="ECO:0007669"/>
    <property type="project" value="TreeGrafter"/>
</dbReference>
<sequence length="416" mass="47739">MGDKKITMETIQTYVRLDNEIHMMEIKNIRKSLKMKEDQLKDVQQTESQLKTHYKECQDKTKKEKADVDDLTGKGGQIQASLGKAKFDQQMSKEQAEYLEALNKEELAKKDLEGITKQIQDIQAEIKNLTPEVEKLDKLVAEQEELLSSIFKGDYGSQKENELESKMDMLVEKRNRVGVAKYKWTNGKVLLQHAVNQLAYAVKKWDELGKLDKSDTKTMYTMATESRNNLSAAVQNLQNTQKYLSNIQFPYCKEDEIKTLQKATANVLTSVIEKDFRSASDEERECSKQLRIERLRLMKESVEKDGGTCNLDASQEEINDKQVEQELVGLTNADDVPGSEGSSKDMPPPTPMPLKDLAPPPSEEMLFGNINKLKDQYTKEKSEFTKVQEMNKQRLDQGLQEKLAARRNRKKRVQEE</sequence>
<protein>
    <submittedName>
        <fullName evidence="2">Uncharacterized protein</fullName>
    </submittedName>
</protein>